<comment type="caution">
    <text evidence="1">The sequence shown here is derived from an EMBL/GenBank/DDBJ whole genome shotgun (WGS) entry which is preliminary data.</text>
</comment>
<dbReference type="Proteomes" id="UP000693970">
    <property type="component" value="Unassembled WGS sequence"/>
</dbReference>
<reference evidence="1" key="1">
    <citation type="journal article" date="2021" name="Sci. Rep.">
        <title>Diploid genomic architecture of Nitzschia inconspicua, an elite biomass production diatom.</title>
        <authorList>
            <person name="Oliver A."/>
            <person name="Podell S."/>
            <person name="Pinowska A."/>
            <person name="Traller J.C."/>
            <person name="Smith S.R."/>
            <person name="McClure R."/>
            <person name="Beliaev A."/>
            <person name="Bohutskyi P."/>
            <person name="Hill E.A."/>
            <person name="Rabines A."/>
            <person name="Zheng H."/>
            <person name="Allen L.Z."/>
            <person name="Kuo A."/>
            <person name="Grigoriev I.V."/>
            <person name="Allen A.E."/>
            <person name="Hazlebeck D."/>
            <person name="Allen E.E."/>
        </authorList>
    </citation>
    <scope>NUCLEOTIDE SEQUENCE</scope>
    <source>
        <strain evidence="1">Hildebrandi</strain>
    </source>
</reference>
<accession>A0A9K3LA59</accession>
<gene>
    <name evidence="1" type="ORF">IV203_015213</name>
</gene>
<dbReference type="AlphaFoldDB" id="A0A9K3LA59"/>
<protein>
    <submittedName>
        <fullName evidence="1">Uncharacterized protein</fullName>
    </submittedName>
</protein>
<evidence type="ECO:0000313" key="1">
    <source>
        <dbReference type="EMBL" id="KAG7358624.1"/>
    </source>
</evidence>
<proteinExistence type="predicted"/>
<evidence type="ECO:0000313" key="2">
    <source>
        <dbReference type="Proteomes" id="UP000693970"/>
    </source>
</evidence>
<organism evidence="1 2">
    <name type="scientific">Nitzschia inconspicua</name>
    <dbReference type="NCBI Taxonomy" id="303405"/>
    <lineage>
        <taxon>Eukaryota</taxon>
        <taxon>Sar</taxon>
        <taxon>Stramenopiles</taxon>
        <taxon>Ochrophyta</taxon>
        <taxon>Bacillariophyta</taxon>
        <taxon>Bacillariophyceae</taxon>
        <taxon>Bacillariophycidae</taxon>
        <taxon>Bacillariales</taxon>
        <taxon>Bacillariaceae</taxon>
        <taxon>Nitzschia</taxon>
    </lineage>
</organism>
<sequence length="360" mass="39933">MAGTFLVPFASNLLFKLLISSLKAKVASLFLQLLLMVTTASWSIPLPCSMLPCSLTSSKNDPLFTAKNSLVVATPCDPALAAEWDSLECSLASDARTALYWMLAADLDEKPPEFREFPFHKYISHATLVMVILDTSEHLLWLGHPSDHYLYYAHTHITGGLSIYFSFAAVPMKDVEWKRDVTGLNGEICWIRVTDHFACAVYGDTRVSNASHINCKWLFQQYSPQCPGKYVSLDQVGELYAYPAVRTLFAKFGYALRPTGADAFNQNGPVERAHLTVANALRAMLLGAGLDPQFWPYAFNHFHHITNATTSRSKYSPVWRPFVVLKTISLVSVLLVTVSGSDPLVVTILSFCPTHAKASF</sequence>
<reference evidence="1" key="2">
    <citation type="submission" date="2021-04" db="EMBL/GenBank/DDBJ databases">
        <authorList>
            <person name="Podell S."/>
        </authorList>
    </citation>
    <scope>NUCLEOTIDE SEQUENCE</scope>
    <source>
        <strain evidence="1">Hildebrandi</strain>
    </source>
</reference>
<name>A0A9K3LA59_9STRA</name>
<dbReference type="EMBL" id="JAGRRH010000014">
    <property type="protein sequence ID" value="KAG7358624.1"/>
    <property type="molecule type" value="Genomic_DNA"/>
</dbReference>
<keyword evidence="2" id="KW-1185">Reference proteome</keyword>